<accession>A0ABV4QTN0</accession>
<sequence>MGQQRRGSAAGLKRKLVAVGAVTVMAVVGNAATAAARAGADAVTTARPPVPAKSKVDFSAHSKTHAARVIHCEIRFIGAHGGIPHKSGHVHGTVNVRTGVTCTQPIRMIRGKVGLFSNHGSKIKAFGSTGARTAKGNAALVCRTGRYHGEAVATLYAPAGYSPRVVNVGKKTPTVSIRC</sequence>
<protein>
    <submittedName>
        <fullName evidence="2">Uncharacterized protein</fullName>
    </submittedName>
</protein>
<dbReference type="Proteomes" id="UP001569904">
    <property type="component" value="Unassembled WGS sequence"/>
</dbReference>
<evidence type="ECO:0000313" key="3">
    <source>
        <dbReference type="Proteomes" id="UP001569904"/>
    </source>
</evidence>
<dbReference type="EMBL" id="JAXCEH010000004">
    <property type="protein sequence ID" value="MFA1553960.1"/>
    <property type="molecule type" value="Genomic_DNA"/>
</dbReference>
<keyword evidence="3" id="KW-1185">Reference proteome</keyword>
<keyword evidence="1" id="KW-0732">Signal</keyword>
<dbReference type="RefSeq" id="WP_371940349.1">
    <property type="nucleotide sequence ID" value="NZ_JAXCEH010000004.1"/>
</dbReference>
<evidence type="ECO:0000256" key="1">
    <source>
        <dbReference type="SAM" id="SignalP"/>
    </source>
</evidence>
<comment type="caution">
    <text evidence="2">The sequence shown here is derived from an EMBL/GenBank/DDBJ whole genome shotgun (WGS) entry which is preliminary data.</text>
</comment>
<reference evidence="2 3" key="1">
    <citation type="submission" date="2023-11" db="EMBL/GenBank/DDBJ databases">
        <title>Actinomadura monticuli sp. nov., isolated from volcanic ash.</title>
        <authorList>
            <person name="Lee S.D."/>
            <person name="Yang H."/>
            <person name="Kim I.S."/>
        </authorList>
    </citation>
    <scope>NUCLEOTIDE SEQUENCE [LARGE SCALE GENOMIC DNA]</scope>
    <source>
        <strain evidence="2 3">DSM 45346</strain>
    </source>
</reference>
<proteinExistence type="predicted"/>
<organism evidence="2 3">
    <name type="scientific">Actinomadura chokoriensis</name>
    <dbReference type="NCBI Taxonomy" id="454156"/>
    <lineage>
        <taxon>Bacteria</taxon>
        <taxon>Bacillati</taxon>
        <taxon>Actinomycetota</taxon>
        <taxon>Actinomycetes</taxon>
        <taxon>Streptosporangiales</taxon>
        <taxon>Thermomonosporaceae</taxon>
        <taxon>Actinomadura</taxon>
    </lineage>
</organism>
<gene>
    <name evidence="2" type="ORF">SM436_09680</name>
</gene>
<feature type="chain" id="PRO_5046358074" evidence="1">
    <location>
        <begin position="32"/>
        <end position="179"/>
    </location>
</feature>
<name>A0ABV4QTN0_9ACTN</name>
<evidence type="ECO:0000313" key="2">
    <source>
        <dbReference type="EMBL" id="MFA1553960.1"/>
    </source>
</evidence>
<feature type="signal peptide" evidence="1">
    <location>
        <begin position="1"/>
        <end position="31"/>
    </location>
</feature>